<sequence length="520" mass="58728">MFCERRGETCYVESDLEFLVNISNVISQSEDLYKNLEVLLKELCQFMLAQYSMITIVDPDQDKIMISAAYGLTQEEQKRGTYKVGEGIIGKVVETGKAIVISDITKDADFLNRTGMKYSEGKTMAFLCVPIILKAEIIGTLSIHITHRFDIDFEHKMKLLHIIGLLIGKNVSIHRKHIEELEELRKENVRLKSDKPKKPDNMIGNSSLMHDLYQQIERVAPTNSTVIIRGESGVGKELIAEAIHKASSRASKPFIKVNCSALPENLIESELFGHEKGSFTGANTSHTGRFEMANGGTIFLDEIGDVPLSIQVKLLRVLQERQIERIGGTKTINIDVRIITATNRNLEEMINENTFREDFYYRINVFSIYVPALRERKADISILTDHFIAKLNKQNKMNILRITSTALDMLMVYHWPGNIRELENVIERAAILSIDRVIHSYHLPPSLQTAVSSNTRGQGTLESALAQVEKQMIIDALIANNGNSAKSAVQLGITERIIGLRLKQYGIKSHFYKIQSNEPR</sequence>
<name>A0A5J4SFK9_9ZZZZ</name>
<dbReference type="InterPro" id="IPR002078">
    <property type="entry name" value="Sigma_54_int"/>
</dbReference>
<evidence type="ECO:0000256" key="3">
    <source>
        <dbReference type="ARBA" id="ARBA00023015"/>
    </source>
</evidence>
<organism evidence="7">
    <name type="scientific">termite gut metagenome</name>
    <dbReference type="NCBI Taxonomy" id="433724"/>
    <lineage>
        <taxon>unclassified sequences</taxon>
        <taxon>metagenomes</taxon>
        <taxon>organismal metagenomes</taxon>
    </lineage>
</organism>
<dbReference type="InterPro" id="IPR009057">
    <property type="entry name" value="Homeodomain-like_sf"/>
</dbReference>
<evidence type="ECO:0000256" key="2">
    <source>
        <dbReference type="ARBA" id="ARBA00022840"/>
    </source>
</evidence>
<dbReference type="InterPro" id="IPR003018">
    <property type="entry name" value="GAF"/>
</dbReference>
<dbReference type="PRINTS" id="PR01590">
    <property type="entry name" value="HTHFIS"/>
</dbReference>
<keyword evidence="5" id="KW-0804">Transcription</keyword>
<dbReference type="FunFam" id="3.40.50.300:FF:000006">
    <property type="entry name" value="DNA-binding transcriptional regulator NtrC"/>
    <property type="match status" value="1"/>
</dbReference>
<keyword evidence="1" id="KW-0547">Nucleotide-binding</keyword>
<dbReference type="Pfam" id="PF25601">
    <property type="entry name" value="AAA_lid_14"/>
    <property type="match status" value="1"/>
</dbReference>
<dbReference type="InterPro" id="IPR002197">
    <property type="entry name" value="HTH_Fis"/>
</dbReference>
<dbReference type="Pfam" id="PF01590">
    <property type="entry name" value="GAF"/>
    <property type="match status" value="1"/>
</dbReference>
<dbReference type="Gene3D" id="1.10.8.60">
    <property type="match status" value="1"/>
</dbReference>
<evidence type="ECO:0000256" key="1">
    <source>
        <dbReference type="ARBA" id="ARBA00022741"/>
    </source>
</evidence>
<dbReference type="InterPro" id="IPR027417">
    <property type="entry name" value="P-loop_NTPase"/>
</dbReference>
<dbReference type="AlphaFoldDB" id="A0A5J4SFK9"/>
<dbReference type="GO" id="GO:0005524">
    <property type="term" value="F:ATP binding"/>
    <property type="evidence" value="ECO:0007669"/>
    <property type="project" value="UniProtKB-KW"/>
</dbReference>
<keyword evidence="3" id="KW-0805">Transcription regulation</keyword>
<dbReference type="SMART" id="SM00382">
    <property type="entry name" value="AAA"/>
    <property type="match status" value="1"/>
</dbReference>
<dbReference type="InterPro" id="IPR029016">
    <property type="entry name" value="GAF-like_dom_sf"/>
</dbReference>
<evidence type="ECO:0000256" key="4">
    <source>
        <dbReference type="ARBA" id="ARBA00023125"/>
    </source>
</evidence>
<reference evidence="7" key="1">
    <citation type="submission" date="2019-03" db="EMBL/GenBank/DDBJ databases">
        <title>Single cell metagenomics reveals metabolic interactions within the superorganism composed of flagellate Streblomastix strix and complex community of Bacteroidetes bacteria on its surface.</title>
        <authorList>
            <person name="Treitli S.C."/>
            <person name="Kolisko M."/>
            <person name="Husnik F."/>
            <person name="Keeling P."/>
            <person name="Hampl V."/>
        </authorList>
    </citation>
    <scope>NUCLEOTIDE SEQUENCE</scope>
    <source>
        <strain evidence="7">STM</strain>
    </source>
</reference>
<gene>
    <name evidence="7" type="ORF">EZS27_007832</name>
</gene>
<dbReference type="InterPro" id="IPR025944">
    <property type="entry name" value="Sigma_54_int_dom_CS"/>
</dbReference>
<dbReference type="PANTHER" id="PTHR32071">
    <property type="entry name" value="TRANSCRIPTIONAL REGULATORY PROTEIN"/>
    <property type="match status" value="1"/>
</dbReference>
<dbReference type="SUPFAM" id="SSF55781">
    <property type="entry name" value="GAF domain-like"/>
    <property type="match status" value="1"/>
</dbReference>
<dbReference type="PROSITE" id="PS00688">
    <property type="entry name" value="SIGMA54_INTERACT_3"/>
    <property type="match status" value="1"/>
</dbReference>
<dbReference type="Gene3D" id="3.30.450.40">
    <property type="match status" value="1"/>
</dbReference>
<dbReference type="SMART" id="SM00065">
    <property type="entry name" value="GAF"/>
    <property type="match status" value="1"/>
</dbReference>
<proteinExistence type="predicted"/>
<dbReference type="PROSITE" id="PS00676">
    <property type="entry name" value="SIGMA54_INTERACT_2"/>
    <property type="match status" value="1"/>
</dbReference>
<evidence type="ECO:0000256" key="5">
    <source>
        <dbReference type="ARBA" id="ARBA00023163"/>
    </source>
</evidence>
<dbReference type="GO" id="GO:0043565">
    <property type="term" value="F:sequence-specific DNA binding"/>
    <property type="evidence" value="ECO:0007669"/>
    <property type="project" value="InterPro"/>
</dbReference>
<dbReference type="InterPro" id="IPR025662">
    <property type="entry name" value="Sigma_54_int_dom_ATP-bd_1"/>
</dbReference>
<dbReference type="PROSITE" id="PS00675">
    <property type="entry name" value="SIGMA54_INTERACT_1"/>
    <property type="match status" value="1"/>
</dbReference>
<dbReference type="Gene3D" id="3.40.50.300">
    <property type="entry name" value="P-loop containing nucleotide triphosphate hydrolases"/>
    <property type="match status" value="1"/>
</dbReference>
<evidence type="ECO:0000259" key="6">
    <source>
        <dbReference type="PROSITE" id="PS50045"/>
    </source>
</evidence>
<dbReference type="Gene3D" id="1.10.10.60">
    <property type="entry name" value="Homeodomain-like"/>
    <property type="match status" value="1"/>
</dbReference>
<dbReference type="InterPro" id="IPR058031">
    <property type="entry name" value="AAA_lid_NorR"/>
</dbReference>
<feature type="domain" description="Sigma-54 factor interaction" evidence="6">
    <location>
        <begin position="202"/>
        <end position="431"/>
    </location>
</feature>
<dbReference type="Pfam" id="PF02954">
    <property type="entry name" value="HTH_8"/>
    <property type="match status" value="1"/>
</dbReference>
<keyword evidence="4" id="KW-0238">DNA-binding</keyword>
<protein>
    <submittedName>
        <fullName evidence="7">Nitrogen fixation protein VnfA</fullName>
    </submittedName>
</protein>
<dbReference type="CDD" id="cd00009">
    <property type="entry name" value="AAA"/>
    <property type="match status" value="1"/>
</dbReference>
<dbReference type="SUPFAM" id="SSF52540">
    <property type="entry name" value="P-loop containing nucleoside triphosphate hydrolases"/>
    <property type="match status" value="1"/>
</dbReference>
<dbReference type="Pfam" id="PF00158">
    <property type="entry name" value="Sigma54_activat"/>
    <property type="match status" value="1"/>
</dbReference>
<accession>A0A5J4SFK9</accession>
<dbReference type="InterPro" id="IPR025943">
    <property type="entry name" value="Sigma_54_int_dom_ATP-bd_2"/>
</dbReference>
<dbReference type="EMBL" id="SNRY01000212">
    <property type="protein sequence ID" value="KAA6344562.1"/>
    <property type="molecule type" value="Genomic_DNA"/>
</dbReference>
<dbReference type="GO" id="GO:0006355">
    <property type="term" value="P:regulation of DNA-templated transcription"/>
    <property type="evidence" value="ECO:0007669"/>
    <property type="project" value="InterPro"/>
</dbReference>
<dbReference type="InterPro" id="IPR003593">
    <property type="entry name" value="AAA+_ATPase"/>
</dbReference>
<evidence type="ECO:0000313" key="7">
    <source>
        <dbReference type="EMBL" id="KAA6344562.1"/>
    </source>
</evidence>
<comment type="caution">
    <text evidence="7">The sequence shown here is derived from an EMBL/GenBank/DDBJ whole genome shotgun (WGS) entry which is preliminary data.</text>
</comment>
<keyword evidence="2" id="KW-0067">ATP-binding</keyword>
<dbReference type="PROSITE" id="PS50045">
    <property type="entry name" value="SIGMA54_INTERACT_4"/>
    <property type="match status" value="1"/>
</dbReference>
<dbReference type="PANTHER" id="PTHR32071:SF57">
    <property type="entry name" value="C4-DICARBOXYLATE TRANSPORT TRANSCRIPTIONAL REGULATORY PROTEIN DCTD"/>
    <property type="match status" value="1"/>
</dbReference>
<dbReference type="SUPFAM" id="SSF46689">
    <property type="entry name" value="Homeodomain-like"/>
    <property type="match status" value="1"/>
</dbReference>